<evidence type="ECO:0000313" key="1">
    <source>
        <dbReference type="EMBL" id="MFD0802674.1"/>
    </source>
</evidence>
<protein>
    <submittedName>
        <fullName evidence="1">Helicase</fullName>
    </submittedName>
</protein>
<dbReference type="EMBL" id="JBHTHR010000554">
    <property type="protein sequence ID" value="MFD0802674.1"/>
    <property type="molecule type" value="Genomic_DNA"/>
</dbReference>
<reference evidence="2" key="1">
    <citation type="journal article" date="2019" name="Int. J. Syst. Evol. Microbiol.">
        <title>The Global Catalogue of Microorganisms (GCM) 10K type strain sequencing project: providing services to taxonomists for standard genome sequencing and annotation.</title>
        <authorList>
            <consortium name="The Broad Institute Genomics Platform"/>
            <consortium name="The Broad Institute Genome Sequencing Center for Infectious Disease"/>
            <person name="Wu L."/>
            <person name="Ma J."/>
        </authorList>
    </citation>
    <scope>NUCLEOTIDE SEQUENCE [LARGE SCALE GENOMIC DNA]</scope>
    <source>
        <strain evidence="2">CCUG 63369</strain>
    </source>
</reference>
<accession>A0ABW3BHZ5</accession>
<dbReference type="GO" id="GO:0004386">
    <property type="term" value="F:helicase activity"/>
    <property type="evidence" value="ECO:0007669"/>
    <property type="project" value="UniProtKB-KW"/>
</dbReference>
<organism evidence="1 2">
    <name type="scientific">Streptomonospora algeriensis</name>
    <dbReference type="NCBI Taxonomy" id="995084"/>
    <lineage>
        <taxon>Bacteria</taxon>
        <taxon>Bacillati</taxon>
        <taxon>Actinomycetota</taxon>
        <taxon>Actinomycetes</taxon>
        <taxon>Streptosporangiales</taxon>
        <taxon>Nocardiopsidaceae</taxon>
        <taxon>Streptomonospora</taxon>
    </lineage>
</organism>
<name>A0ABW3BHZ5_9ACTN</name>
<keyword evidence="1" id="KW-0067">ATP-binding</keyword>
<evidence type="ECO:0000313" key="2">
    <source>
        <dbReference type="Proteomes" id="UP001596956"/>
    </source>
</evidence>
<proteinExistence type="predicted"/>
<keyword evidence="2" id="KW-1185">Reference proteome</keyword>
<feature type="non-terminal residue" evidence="1">
    <location>
        <position position="217"/>
    </location>
</feature>
<gene>
    <name evidence="1" type="ORF">ACFQZU_15295</name>
</gene>
<keyword evidence="1" id="KW-0547">Nucleotide-binding</keyword>
<comment type="caution">
    <text evidence="1">The sequence shown here is derived from an EMBL/GenBank/DDBJ whole genome shotgun (WGS) entry which is preliminary data.</text>
</comment>
<keyword evidence="1" id="KW-0378">Hydrolase</keyword>
<keyword evidence="1" id="KW-0347">Helicase</keyword>
<sequence length="217" mass="23568">MDDVQHSGQDGDQENGRAAAIRAEQGYVDRLYARLDVLRARISQTLSEALGRGGGGGYAARTEREAQAEENAKRLARLNAVENGLCFGRIDVGDGGAAAETRYIGRIGLRDEEHEPILIDWRAPAARPFYAAAPSVPCGLVRRRHLHLRDRAVVDIDDEVFDLDGLTDDDRRCLVGEAALLAALNQGRTGRMGDIVATIQSEQDRVIRAALQGALVV</sequence>
<dbReference type="Proteomes" id="UP001596956">
    <property type="component" value="Unassembled WGS sequence"/>
</dbReference>